<reference evidence="2" key="1">
    <citation type="submission" date="2022-11" db="UniProtKB">
        <authorList>
            <consortium name="WormBaseParasite"/>
        </authorList>
    </citation>
    <scope>IDENTIFICATION</scope>
</reference>
<sequence>MQGIKLVLLLMGIGIVSQINANVDIQNFFPFGIVYNDTYLSPGDDTSSAQQILSTNFNFFNYSHSSLWVNVNGAISFLNPISTYTPTCAPVARNFRMISPFWADVDTQSETPTPASAISFRQSTAASDLQQAKREVLYAFPDLVDIDLTWTYIVTWNNVTFYRDDPSRQIRNTFQAILTTNGIHSFAIFYYNKIQWTTGTASNGNANGLGGTPAQIGFDFGDGENRDMLNVSCTANVLNIGSMSNVGKSGVFVFQVDATEIIPPPNITRPTQAPPTQVPSDPRSDAFGTECSSDVSQAWMDVVFVIDTSNAMSSRDLLELSGEITTFMKPFTFGQNGNHTTRAAIITYATNVETRYTLNDVTTFAAFQSAIFKLHNYANPDDSGGNVQGGLQTAHSLLETQKSFRKRAIILIAAAYDDVGFQGAYQTSKSIQDDGISILTISFAAADGALTQQLQNISSPGYAYQSDQDGLYLTLPFALTQINCFCPPSTVQFKKYNAVWRNYTTYADCLYGFNGETLPSLANLECDPGVLVSVTSKDKLDFMADYIIPHDLKGKKKYTIGLHRSDDGTWKWYGYDNTEYALGSYPQWGQNPSPSDSYSYEFQYSGLNFKVMPNDDTPLPYVCQSRACDAGYICNLNQS</sequence>
<accession>A0AC35FN16</accession>
<dbReference type="WBParaSite" id="PS1159_v2.g19060.t1">
    <property type="protein sequence ID" value="PS1159_v2.g19060.t1"/>
    <property type="gene ID" value="PS1159_v2.g19060"/>
</dbReference>
<evidence type="ECO:0000313" key="1">
    <source>
        <dbReference type="Proteomes" id="UP000887580"/>
    </source>
</evidence>
<protein>
    <submittedName>
        <fullName evidence="2">Uncharacterized protein</fullName>
    </submittedName>
</protein>
<organism evidence="1 2">
    <name type="scientific">Panagrolaimus sp. PS1159</name>
    <dbReference type="NCBI Taxonomy" id="55785"/>
    <lineage>
        <taxon>Eukaryota</taxon>
        <taxon>Metazoa</taxon>
        <taxon>Ecdysozoa</taxon>
        <taxon>Nematoda</taxon>
        <taxon>Chromadorea</taxon>
        <taxon>Rhabditida</taxon>
        <taxon>Tylenchina</taxon>
        <taxon>Panagrolaimomorpha</taxon>
        <taxon>Panagrolaimoidea</taxon>
        <taxon>Panagrolaimidae</taxon>
        <taxon>Panagrolaimus</taxon>
    </lineage>
</organism>
<proteinExistence type="predicted"/>
<dbReference type="Proteomes" id="UP000887580">
    <property type="component" value="Unplaced"/>
</dbReference>
<name>A0AC35FN16_9BILA</name>
<evidence type="ECO:0000313" key="2">
    <source>
        <dbReference type="WBParaSite" id="PS1159_v2.g19060.t1"/>
    </source>
</evidence>